<feature type="region of interest" description="Disordered" evidence="1">
    <location>
        <begin position="327"/>
        <end position="357"/>
    </location>
</feature>
<evidence type="ECO:0000256" key="1">
    <source>
        <dbReference type="SAM" id="MobiDB-lite"/>
    </source>
</evidence>
<dbReference type="RefSeq" id="WP_337317554.1">
    <property type="nucleotide sequence ID" value="NZ_JBBDGN010000002.1"/>
</dbReference>
<sequence length="357" mass="37313">MLDAAESARLDELRRVAYGRTRQLTTAQAAELQELEQRRRVPAGEQIEGTQAEPEPRREPRTDAASPRHQSPPHEGEPAEIARPRGAKRYATLVLALAVVALIGVGIGWVIAPGADARPPLTDSAAEALATFEAEGGFDPGSVTYLGAQDGVSLWLATTSAGEQRCIMLAAGTQQTTQCQPAEQLPGLGPLAASLELVTAEGTRSVWGVVATDLQGRDVGLIQSQDSSSIDRDWQAQFTEDELAAANLLVDEGFEGSALSVVGYDDDLPVWLAYGAETCLAVVINGEVLTQCGSIGDGADTALELAVGGSLYSVRMSESHGPALTVTKQGGTGECAPQDGSTTRCTSIDDKTGQTGD</sequence>
<comment type="caution">
    <text evidence="3">The sequence shown here is derived from an EMBL/GenBank/DDBJ whole genome shotgun (WGS) entry which is preliminary data.</text>
</comment>
<feature type="transmembrane region" description="Helical" evidence="2">
    <location>
        <begin position="90"/>
        <end position="112"/>
    </location>
</feature>
<feature type="region of interest" description="Disordered" evidence="1">
    <location>
        <begin position="31"/>
        <end position="83"/>
    </location>
</feature>
<keyword evidence="4" id="KW-1185">Reference proteome</keyword>
<keyword evidence="2" id="KW-1133">Transmembrane helix</keyword>
<dbReference type="EMBL" id="JBBDGN010000002">
    <property type="protein sequence ID" value="MEJ1090759.1"/>
    <property type="molecule type" value="Genomic_DNA"/>
</dbReference>
<feature type="compositionally biased region" description="Basic and acidic residues" evidence="1">
    <location>
        <begin position="72"/>
        <end position="83"/>
    </location>
</feature>
<organism evidence="3 4">
    <name type="scientific">Microbacterium istanbulense</name>
    <dbReference type="NCBI Taxonomy" id="3122049"/>
    <lineage>
        <taxon>Bacteria</taxon>
        <taxon>Bacillati</taxon>
        <taxon>Actinomycetota</taxon>
        <taxon>Actinomycetes</taxon>
        <taxon>Micrococcales</taxon>
        <taxon>Microbacteriaceae</taxon>
        <taxon>Microbacterium</taxon>
    </lineage>
</organism>
<accession>A0ABU8LHF1</accession>
<reference evidence="3 4" key="1">
    <citation type="submission" date="2024-02" db="EMBL/GenBank/DDBJ databases">
        <authorList>
            <person name="Saticioglu I.B."/>
        </authorList>
    </citation>
    <scope>NUCLEOTIDE SEQUENCE [LARGE SCALE GENOMIC DNA]</scope>
    <source>
        <strain evidence="3 4">Mu-43</strain>
    </source>
</reference>
<dbReference type="Proteomes" id="UP001366085">
    <property type="component" value="Unassembled WGS sequence"/>
</dbReference>
<keyword evidence="2" id="KW-0812">Transmembrane</keyword>
<keyword evidence="2" id="KW-0472">Membrane</keyword>
<feature type="compositionally biased region" description="Basic and acidic residues" evidence="1">
    <location>
        <begin position="347"/>
        <end position="357"/>
    </location>
</feature>
<proteinExistence type="predicted"/>
<name>A0ABU8LHF1_9MICO</name>
<evidence type="ECO:0000313" key="3">
    <source>
        <dbReference type="EMBL" id="MEJ1090759.1"/>
    </source>
</evidence>
<protein>
    <submittedName>
        <fullName evidence="3">Uncharacterized protein</fullName>
    </submittedName>
</protein>
<evidence type="ECO:0000313" key="4">
    <source>
        <dbReference type="Proteomes" id="UP001366085"/>
    </source>
</evidence>
<evidence type="ECO:0000256" key="2">
    <source>
        <dbReference type="SAM" id="Phobius"/>
    </source>
</evidence>
<gene>
    <name evidence="3" type="ORF">WDU93_03560</name>
</gene>